<dbReference type="WBParaSite" id="PS1159_v2.g11370.t1">
    <property type="protein sequence ID" value="PS1159_v2.g11370.t1"/>
    <property type="gene ID" value="PS1159_v2.g11370"/>
</dbReference>
<evidence type="ECO:0000313" key="2">
    <source>
        <dbReference type="WBParaSite" id="PS1159_v2.g11370.t1"/>
    </source>
</evidence>
<name>A0AC35EWU2_9BILA</name>
<protein>
    <submittedName>
        <fullName evidence="2">Uncharacterized protein</fullName>
    </submittedName>
</protein>
<evidence type="ECO:0000313" key="1">
    <source>
        <dbReference type="Proteomes" id="UP000887580"/>
    </source>
</evidence>
<reference evidence="2" key="1">
    <citation type="submission" date="2022-11" db="UniProtKB">
        <authorList>
            <consortium name="WormBaseParasite"/>
        </authorList>
    </citation>
    <scope>IDENTIFICATION</scope>
</reference>
<sequence length="143" mass="16777">MEIWGGENLEISFRVWMCGGSIEIIPCSHVGHIFRAGHPYNMTSTLGEPDVHGFNSKRLADVWMDDYKRMFYRHRTNLEFADAGDLTERHNLRKRLNCKSFKWYLENITPYMFIPDENVKAYGTLKNLQTGLCLDTLQRNENK</sequence>
<dbReference type="Proteomes" id="UP000887580">
    <property type="component" value="Unplaced"/>
</dbReference>
<accession>A0AC35EWU2</accession>
<organism evidence="1 2">
    <name type="scientific">Panagrolaimus sp. PS1159</name>
    <dbReference type="NCBI Taxonomy" id="55785"/>
    <lineage>
        <taxon>Eukaryota</taxon>
        <taxon>Metazoa</taxon>
        <taxon>Ecdysozoa</taxon>
        <taxon>Nematoda</taxon>
        <taxon>Chromadorea</taxon>
        <taxon>Rhabditida</taxon>
        <taxon>Tylenchina</taxon>
        <taxon>Panagrolaimomorpha</taxon>
        <taxon>Panagrolaimoidea</taxon>
        <taxon>Panagrolaimidae</taxon>
        <taxon>Panagrolaimus</taxon>
    </lineage>
</organism>
<proteinExistence type="predicted"/>